<dbReference type="Proteomes" id="UP000762676">
    <property type="component" value="Unassembled WGS sequence"/>
</dbReference>
<organism evidence="1 2">
    <name type="scientific">Elysia marginata</name>
    <dbReference type="NCBI Taxonomy" id="1093978"/>
    <lineage>
        <taxon>Eukaryota</taxon>
        <taxon>Metazoa</taxon>
        <taxon>Spiralia</taxon>
        <taxon>Lophotrochozoa</taxon>
        <taxon>Mollusca</taxon>
        <taxon>Gastropoda</taxon>
        <taxon>Heterobranchia</taxon>
        <taxon>Euthyneura</taxon>
        <taxon>Panpulmonata</taxon>
        <taxon>Sacoglossa</taxon>
        <taxon>Placobranchoidea</taxon>
        <taxon>Plakobranchidae</taxon>
        <taxon>Elysia</taxon>
    </lineage>
</organism>
<gene>
    <name evidence="1" type="ORF">ElyMa_002624100</name>
</gene>
<evidence type="ECO:0000313" key="1">
    <source>
        <dbReference type="EMBL" id="GFR92659.1"/>
    </source>
</evidence>
<name>A0AAV4H4H6_9GAST</name>
<dbReference type="EMBL" id="BMAT01005400">
    <property type="protein sequence ID" value="GFR92659.1"/>
    <property type="molecule type" value="Genomic_DNA"/>
</dbReference>
<accession>A0AAV4H4H6</accession>
<dbReference type="AlphaFoldDB" id="A0AAV4H4H6"/>
<proteinExistence type="predicted"/>
<comment type="caution">
    <text evidence="1">The sequence shown here is derived from an EMBL/GenBank/DDBJ whole genome shotgun (WGS) entry which is preliminary data.</text>
</comment>
<evidence type="ECO:0000313" key="2">
    <source>
        <dbReference type="Proteomes" id="UP000762676"/>
    </source>
</evidence>
<keyword evidence="2" id="KW-1185">Reference proteome</keyword>
<sequence>MATRKTNCGCRERESRVRYKTAIDKAKQYLKCHHMRDTALDFSTAEYKVDIAVISETGFVHKSRFTETSGCYIFFWRGRSKNPDLKLIGRFGGHSYCHQTLACHGGL</sequence>
<reference evidence="1 2" key="1">
    <citation type="journal article" date="2021" name="Elife">
        <title>Chloroplast acquisition without the gene transfer in kleptoplastic sea slugs, Plakobranchus ocellatus.</title>
        <authorList>
            <person name="Maeda T."/>
            <person name="Takahashi S."/>
            <person name="Yoshida T."/>
            <person name="Shimamura S."/>
            <person name="Takaki Y."/>
            <person name="Nagai Y."/>
            <person name="Toyoda A."/>
            <person name="Suzuki Y."/>
            <person name="Arimoto A."/>
            <person name="Ishii H."/>
            <person name="Satoh N."/>
            <person name="Nishiyama T."/>
            <person name="Hasebe M."/>
            <person name="Maruyama T."/>
            <person name="Minagawa J."/>
            <person name="Obokata J."/>
            <person name="Shigenobu S."/>
        </authorList>
    </citation>
    <scope>NUCLEOTIDE SEQUENCE [LARGE SCALE GENOMIC DNA]</scope>
</reference>
<protein>
    <submittedName>
        <fullName evidence="1">Uncharacterized protein</fullName>
    </submittedName>
</protein>